<dbReference type="SUPFAM" id="SSF103657">
    <property type="entry name" value="BAR/IMD domain-like"/>
    <property type="match status" value="1"/>
</dbReference>
<dbReference type="InterPro" id="IPR027267">
    <property type="entry name" value="AH/BAR_dom_sf"/>
</dbReference>
<evidence type="ECO:0000313" key="3">
    <source>
        <dbReference type="EMBL" id="KAE8987242.1"/>
    </source>
</evidence>
<accession>A0A6A3IZA4</accession>
<comment type="caution">
    <text evidence="3">The sequence shown here is derived from an EMBL/GenBank/DDBJ whole genome shotgun (WGS) entry which is preliminary data.</text>
</comment>
<feature type="transmembrane region" description="Helical" evidence="2">
    <location>
        <begin position="582"/>
        <end position="599"/>
    </location>
</feature>
<keyword evidence="2" id="KW-0812">Transmembrane</keyword>
<reference evidence="3 4" key="1">
    <citation type="submission" date="2018-09" db="EMBL/GenBank/DDBJ databases">
        <title>Genomic investigation of the strawberry pathogen Phytophthora fragariae indicates pathogenicity is determined by transcriptional variation in three key races.</title>
        <authorList>
            <person name="Adams T.M."/>
            <person name="Armitage A.D."/>
            <person name="Sobczyk M.K."/>
            <person name="Bates H.J."/>
            <person name="Dunwell J.M."/>
            <person name="Nellist C.F."/>
            <person name="Harrison R.J."/>
        </authorList>
    </citation>
    <scope>NUCLEOTIDE SEQUENCE [LARGE SCALE GENOMIC DNA]</scope>
    <source>
        <strain evidence="3 4">SCRP249</strain>
    </source>
</reference>
<organism evidence="3 4">
    <name type="scientific">Phytophthora rubi</name>
    <dbReference type="NCBI Taxonomy" id="129364"/>
    <lineage>
        <taxon>Eukaryota</taxon>
        <taxon>Sar</taxon>
        <taxon>Stramenopiles</taxon>
        <taxon>Oomycota</taxon>
        <taxon>Peronosporomycetes</taxon>
        <taxon>Peronosporales</taxon>
        <taxon>Peronosporaceae</taxon>
        <taxon>Phytophthora</taxon>
    </lineage>
</organism>
<dbReference type="Proteomes" id="UP000429607">
    <property type="component" value="Unassembled WGS sequence"/>
</dbReference>
<sequence>MVSDELAPLEALVKAQVNHLSAIVRVVRELQSAEKQYADRYAALPLDLPADAKSTLRGLPQLQRVSDDFSQFVRKSSVVKAAVAEDLSKHVIAPLEAFAAEHVEKTQHLLSELYELLQKEKAFDVAYQNLLETCERDHNAGPATDVSAHGDAEVQLHRAHMEQLLRKRDAERLAIQQWITALHFAGQRYETHVRNVLRQVIVVYDSMVTAMAKLADDYQAFGRDANEINSTMKPSSDNNNTVSEDSWEGFLRGYECHVTITSWMSELFKQLVPAELKFAKSMQKAIKLDRALCKAFGGVGFGAQFAAFVQFHGLLTMNISNPIMRTLKFSRQRQERMRNEWVKSLKETQSLVDDARARLNARLAKEKVEEKAPVRCDSMTSSETSDCSMDDNNEEDLKGNNPALQDDALIESSPEQISLETLERKLVLQRQEMAHVLEQTSYLSVKTLELMVQDHVKHVIKALATLKENMQAEECPETTRRTSDVATQPWRHITERLEITVTQPAVANEDNQHQGSSCGKITYRAASQRLLRTCTVHERSEPRSVQVALSAAQTAVSIAAWATTAVFKAARDRLPPSCEERVVLAVIVAMILALLGICIRSSQLQSSWIDLTYTQQSNSDDIVEIVKLSLERCTQVNVVAP</sequence>
<proteinExistence type="predicted"/>
<gene>
    <name evidence="3" type="ORF">PR001_g22385</name>
</gene>
<keyword evidence="2" id="KW-1133">Transmembrane helix</keyword>
<dbReference type="Gene3D" id="1.20.1270.60">
    <property type="entry name" value="Arfaptin homology (AH) domain/BAR domain"/>
    <property type="match status" value="1"/>
</dbReference>
<name>A0A6A3IZA4_9STRA</name>
<dbReference type="AlphaFoldDB" id="A0A6A3IZA4"/>
<evidence type="ECO:0000256" key="2">
    <source>
        <dbReference type="SAM" id="Phobius"/>
    </source>
</evidence>
<feature type="compositionally biased region" description="Polar residues" evidence="1">
    <location>
        <begin position="378"/>
        <end position="387"/>
    </location>
</feature>
<feature type="region of interest" description="Disordered" evidence="1">
    <location>
        <begin position="374"/>
        <end position="402"/>
    </location>
</feature>
<dbReference type="EMBL" id="QXFV01002481">
    <property type="protein sequence ID" value="KAE8987242.1"/>
    <property type="molecule type" value="Genomic_DNA"/>
</dbReference>
<evidence type="ECO:0000313" key="4">
    <source>
        <dbReference type="Proteomes" id="UP000429607"/>
    </source>
</evidence>
<keyword evidence="2" id="KW-0472">Membrane</keyword>
<evidence type="ECO:0000256" key="1">
    <source>
        <dbReference type="SAM" id="MobiDB-lite"/>
    </source>
</evidence>
<protein>
    <submittedName>
        <fullName evidence="3">Uncharacterized protein</fullName>
    </submittedName>
</protein>